<dbReference type="EMBL" id="JARXNK020000106">
    <property type="protein sequence ID" value="MEL0554253.1"/>
    <property type="molecule type" value="Genomic_DNA"/>
</dbReference>
<name>A0ABU9FCW1_9ENTR</name>
<keyword evidence="2" id="KW-1185">Reference proteome</keyword>
<proteinExistence type="predicted"/>
<accession>A0ABU9FCW1</accession>
<gene>
    <name evidence="1" type="ORF">QFI96_021445</name>
</gene>
<dbReference type="RefSeq" id="WP_148060392.1">
    <property type="nucleotide sequence ID" value="NZ_JARXNK020000106.1"/>
</dbReference>
<dbReference type="Proteomes" id="UP001312893">
    <property type="component" value="Unassembled WGS sequence"/>
</dbReference>
<evidence type="ECO:0000313" key="2">
    <source>
        <dbReference type="Proteomes" id="UP001312893"/>
    </source>
</evidence>
<organism evidence="1 2">
    <name type="scientific">Raoultella lignicola</name>
    <dbReference type="NCBI Taxonomy" id="3040939"/>
    <lineage>
        <taxon>Bacteria</taxon>
        <taxon>Pseudomonadati</taxon>
        <taxon>Pseudomonadota</taxon>
        <taxon>Gammaproteobacteria</taxon>
        <taxon>Enterobacterales</taxon>
        <taxon>Enterobacteriaceae</taxon>
        <taxon>Klebsiella/Raoultella group</taxon>
        <taxon>Raoultella</taxon>
    </lineage>
</organism>
<sequence>MIKNAFVEENNAGAIVVRVEGKEVCLFDNYDSALEWAFSIGYHVYKKVPTNRSHEECWVKYTQHR</sequence>
<evidence type="ECO:0000313" key="1">
    <source>
        <dbReference type="EMBL" id="MEL0554253.1"/>
    </source>
</evidence>
<protein>
    <submittedName>
        <fullName evidence="1">Uncharacterized protein</fullName>
    </submittedName>
</protein>
<reference evidence="1 2" key="1">
    <citation type="submission" date="2024-04" db="EMBL/GenBank/DDBJ databases">
        <title>Two novel Raoultella species associated with bleeding cankers of broadleaf hosts, Raoultella scottia sp. nov. and Raoultella lignicola sp. nov.</title>
        <authorList>
            <person name="Brady C.L."/>
        </authorList>
    </citation>
    <scope>NUCLEOTIDE SEQUENCE [LARGE SCALE GENOMIC DNA]</scope>
    <source>
        <strain evidence="1 2">TW_WC1a.1</strain>
    </source>
</reference>
<comment type="caution">
    <text evidence="1">The sequence shown here is derived from an EMBL/GenBank/DDBJ whole genome shotgun (WGS) entry which is preliminary data.</text>
</comment>